<evidence type="ECO:0000256" key="2">
    <source>
        <dbReference type="SAM" id="MobiDB-lite"/>
    </source>
</evidence>
<dbReference type="InterPro" id="IPR036265">
    <property type="entry name" value="HIT-like_sf"/>
</dbReference>
<evidence type="ECO:0000313" key="5">
    <source>
        <dbReference type="Proteomes" id="UP000001640"/>
    </source>
</evidence>
<feature type="short sequence motif" description="Histidine triad motif" evidence="1">
    <location>
        <begin position="17"/>
        <end position="21"/>
    </location>
</feature>
<dbReference type="PROSITE" id="PS00892">
    <property type="entry name" value="HIT_1"/>
    <property type="match status" value="1"/>
</dbReference>
<dbReference type="SUPFAM" id="SSF54197">
    <property type="entry name" value="HIT-like"/>
    <property type="match status" value="1"/>
</dbReference>
<dbReference type="InParanoid" id="G0VGY5"/>
<dbReference type="Pfam" id="PF01230">
    <property type="entry name" value="HIT"/>
    <property type="match status" value="1"/>
</dbReference>
<evidence type="ECO:0000259" key="3">
    <source>
        <dbReference type="PROSITE" id="PS51084"/>
    </source>
</evidence>
<keyword evidence="5" id="KW-1185">Reference proteome</keyword>
<name>G0VGY5_NAUCA</name>
<sequence length="106" mass="12438">MNISIQDGPEAGQSVPHLHTHVIPRYKLNNVGDLIYQKIDTWDGRRDAYLSSNGRDGRKSRSDDLKPDSEREDRTNEVMYQEARDLNKSLLEEYMKVFPQEKQWLC</sequence>
<dbReference type="Proteomes" id="UP000001640">
    <property type="component" value="Chromosome 6"/>
</dbReference>
<dbReference type="InterPro" id="IPR051884">
    <property type="entry name" value="Bis(5'-adenosyl)-TPase_reg"/>
</dbReference>
<dbReference type="OrthoDB" id="680339at2759"/>
<feature type="domain" description="HIT" evidence="3">
    <location>
        <begin position="1"/>
        <end position="36"/>
    </location>
</feature>
<gene>
    <name evidence="4" type="primary">NCAS0F02720</name>
    <name evidence="4" type="ordered locus">NCAS_0F02720</name>
</gene>
<dbReference type="PANTHER" id="PTHR46243:SF1">
    <property type="entry name" value="BIS(5'-ADENOSYL)-TRIPHOSPHATASE"/>
    <property type="match status" value="1"/>
</dbReference>
<dbReference type="PANTHER" id="PTHR46243">
    <property type="entry name" value="BIS(5'-ADENOSYL)-TRIPHOSPHATASE"/>
    <property type="match status" value="1"/>
</dbReference>
<dbReference type="GO" id="GO:0003824">
    <property type="term" value="F:catalytic activity"/>
    <property type="evidence" value="ECO:0007669"/>
    <property type="project" value="InterPro"/>
</dbReference>
<dbReference type="GeneID" id="96904404"/>
<dbReference type="FunCoup" id="G0VGY5">
    <property type="interactions" value="198"/>
</dbReference>
<dbReference type="Gene3D" id="3.30.428.10">
    <property type="entry name" value="HIT-like"/>
    <property type="match status" value="1"/>
</dbReference>
<feature type="region of interest" description="Disordered" evidence="2">
    <location>
        <begin position="48"/>
        <end position="77"/>
    </location>
</feature>
<dbReference type="InterPro" id="IPR019808">
    <property type="entry name" value="Histidine_triad_CS"/>
</dbReference>
<reference key="2">
    <citation type="submission" date="2011-08" db="EMBL/GenBank/DDBJ databases">
        <title>Genome sequence of Naumovozyma castellii.</title>
        <authorList>
            <person name="Gordon J.L."/>
            <person name="Armisen D."/>
            <person name="Proux-Wera E."/>
            <person name="OhEigeartaigh S.S."/>
            <person name="Byrne K.P."/>
            <person name="Wolfe K.H."/>
        </authorList>
    </citation>
    <scope>NUCLEOTIDE SEQUENCE</scope>
    <source>
        <strain>Type strain:CBS 4309</strain>
    </source>
</reference>
<dbReference type="STRING" id="1064592.G0VGY5"/>
<organism evidence="4 5">
    <name type="scientific">Naumovozyma castellii</name>
    <name type="common">Yeast</name>
    <name type="synonym">Saccharomyces castellii</name>
    <dbReference type="NCBI Taxonomy" id="27288"/>
    <lineage>
        <taxon>Eukaryota</taxon>
        <taxon>Fungi</taxon>
        <taxon>Dikarya</taxon>
        <taxon>Ascomycota</taxon>
        <taxon>Saccharomycotina</taxon>
        <taxon>Saccharomycetes</taxon>
        <taxon>Saccharomycetales</taxon>
        <taxon>Saccharomycetaceae</taxon>
        <taxon>Naumovozyma</taxon>
    </lineage>
</organism>
<proteinExistence type="predicted"/>
<protein>
    <recommendedName>
        <fullName evidence="3">HIT domain-containing protein</fullName>
    </recommendedName>
</protein>
<reference evidence="4 5" key="1">
    <citation type="journal article" date="2011" name="Proc. Natl. Acad. Sci. U.S.A.">
        <title>Evolutionary erosion of yeast sex chromosomes by mating-type switching accidents.</title>
        <authorList>
            <person name="Gordon J.L."/>
            <person name="Armisen D."/>
            <person name="Proux-Wera E."/>
            <person name="Oheigeartaigh S.S."/>
            <person name="Byrne K.P."/>
            <person name="Wolfe K.H."/>
        </authorList>
    </citation>
    <scope>NUCLEOTIDE SEQUENCE [LARGE SCALE GENOMIC DNA]</scope>
    <source>
        <strain evidence="5">ATCC 76901 / BCRC 22586 / CBS 4309 / NBRC 1992 / NRRL Y-12630</strain>
    </source>
</reference>
<dbReference type="KEGG" id="ncs:NCAS_0F02720"/>
<feature type="compositionally biased region" description="Basic and acidic residues" evidence="2">
    <location>
        <begin position="55"/>
        <end position="77"/>
    </location>
</feature>
<dbReference type="AlphaFoldDB" id="G0VGY5"/>
<evidence type="ECO:0000313" key="4">
    <source>
        <dbReference type="EMBL" id="CCC70756.1"/>
    </source>
</evidence>
<dbReference type="HOGENOM" id="CLU_056776_7_2_1"/>
<dbReference type="RefSeq" id="XP_003677111.1">
    <property type="nucleotide sequence ID" value="XM_003677063.1"/>
</dbReference>
<evidence type="ECO:0000256" key="1">
    <source>
        <dbReference type="PROSITE-ProRule" id="PRU00464"/>
    </source>
</evidence>
<dbReference type="PROSITE" id="PS51084">
    <property type="entry name" value="HIT_2"/>
    <property type="match status" value="1"/>
</dbReference>
<accession>G0VGY5</accession>
<dbReference type="InterPro" id="IPR011146">
    <property type="entry name" value="HIT-like"/>
</dbReference>
<dbReference type="EMBL" id="HE576757">
    <property type="protein sequence ID" value="CCC70756.1"/>
    <property type="molecule type" value="Genomic_DNA"/>
</dbReference>
<dbReference type="eggNOG" id="KOG3379">
    <property type="taxonomic scope" value="Eukaryota"/>
</dbReference>